<feature type="transmembrane region" description="Helical" evidence="13">
    <location>
        <begin position="282"/>
        <end position="304"/>
    </location>
</feature>
<evidence type="ECO:0000256" key="3">
    <source>
        <dbReference type="ARBA" id="ARBA00022475"/>
    </source>
</evidence>
<keyword evidence="10" id="KW-0342">GTP-binding</keyword>
<dbReference type="InterPro" id="IPR003373">
    <property type="entry name" value="Fe2_transport_prot-B"/>
</dbReference>
<evidence type="ECO:0000256" key="12">
    <source>
        <dbReference type="ARBA" id="ARBA00031200"/>
    </source>
</evidence>
<evidence type="ECO:0000256" key="8">
    <source>
        <dbReference type="ARBA" id="ARBA00023004"/>
    </source>
</evidence>
<evidence type="ECO:0000256" key="2">
    <source>
        <dbReference type="ARBA" id="ARBA00022448"/>
    </source>
</evidence>
<feature type="non-terminal residue" evidence="15">
    <location>
        <position position="1"/>
    </location>
</feature>
<dbReference type="Pfam" id="PF17910">
    <property type="entry name" value="FeoB_Cyto"/>
    <property type="match status" value="1"/>
</dbReference>
<feature type="transmembrane region" description="Helical" evidence="13">
    <location>
        <begin position="406"/>
        <end position="425"/>
    </location>
</feature>
<dbReference type="AlphaFoldDB" id="A0A0F9AJI8"/>
<dbReference type="GO" id="GO:0005525">
    <property type="term" value="F:GTP binding"/>
    <property type="evidence" value="ECO:0007669"/>
    <property type="project" value="UniProtKB-KW"/>
</dbReference>
<evidence type="ECO:0000256" key="7">
    <source>
        <dbReference type="ARBA" id="ARBA00022989"/>
    </source>
</evidence>
<keyword evidence="11 13" id="KW-0472">Membrane</keyword>
<dbReference type="Gene3D" id="1.10.287.1770">
    <property type="match status" value="1"/>
</dbReference>
<keyword evidence="6" id="KW-0547">Nucleotide-binding</keyword>
<evidence type="ECO:0000256" key="9">
    <source>
        <dbReference type="ARBA" id="ARBA00023065"/>
    </source>
</evidence>
<dbReference type="NCBIfam" id="TIGR00437">
    <property type="entry name" value="feoB"/>
    <property type="match status" value="1"/>
</dbReference>
<dbReference type="Pfam" id="PF07664">
    <property type="entry name" value="FeoB_C"/>
    <property type="match status" value="1"/>
</dbReference>
<keyword evidence="7 13" id="KW-1133">Transmembrane helix</keyword>
<feature type="domain" description="FeoB-type G" evidence="14">
    <location>
        <begin position="1"/>
        <end position="66"/>
    </location>
</feature>
<feature type="non-terminal residue" evidence="15">
    <location>
        <position position="452"/>
    </location>
</feature>
<dbReference type="SUPFAM" id="SSF52540">
    <property type="entry name" value="P-loop containing nucleoside triphosphate hydrolases"/>
    <property type="match status" value="1"/>
</dbReference>
<dbReference type="InterPro" id="IPR011642">
    <property type="entry name" value="Gate_dom"/>
</dbReference>
<feature type="transmembrane region" description="Helical" evidence="13">
    <location>
        <begin position="233"/>
        <end position="262"/>
    </location>
</feature>
<dbReference type="PANTHER" id="PTHR43185">
    <property type="entry name" value="FERROUS IRON TRANSPORT PROTEIN B"/>
    <property type="match status" value="1"/>
</dbReference>
<evidence type="ECO:0000259" key="14">
    <source>
        <dbReference type="PROSITE" id="PS51711"/>
    </source>
</evidence>
<keyword evidence="8" id="KW-0408">Iron</keyword>
<comment type="subcellular location">
    <subcellularLocation>
        <location evidence="1">Cell membrane</location>
        <topology evidence="1">Multi-pass membrane protein</topology>
    </subcellularLocation>
</comment>
<evidence type="ECO:0000256" key="4">
    <source>
        <dbReference type="ARBA" id="ARBA00022496"/>
    </source>
</evidence>
<proteinExistence type="predicted"/>
<keyword evidence="2" id="KW-0813">Transport</keyword>
<evidence type="ECO:0000256" key="6">
    <source>
        <dbReference type="ARBA" id="ARBA00022741"/>
    </source>
</evidence>
<reference evidence="15" key="1">
    <citation type="journal article" date="2015" name="Nature">
        <title>Complex archaea that bridge the gap between prokaryotes and eukaryotes.</title>
        <authorList>
            <person name="Spang A."/>
            <person name="Saw J.H."/>
            <person name="Jorgensen S.L."/>
            <person name="Zaremba-Niedzwiedzka K."/>
            <person name="Martijn J."/>
            <person name="Lind A.E."/>
            <person name="van Eijk R."/>
            <person name="Schleper C."/>
            <person name="Guy L."/>
            <person name="Ettema T.J."/>
        </authorList>
    </citation>
    <scope>NUCLEOTIDE SEQUENCE</scope>
</reference>
<evidence type="ECO:0000256" key="13">
    <source>
        <dbReference type="SAM" id="Phobius"/>
    </source>
</evidence>
<evidence type="ECO:0000256" key="11">
    <source>
        <dbReference type="ARBA" id="ARBA00023136"/>
    </source>
</evidence>
<protein>
    <recommendedName>
        <fullName evidence="12">Ferrous iron transport protein B</fullName>
    </recommendedName>
</protein>
<dbReference type="EMBL" id="LAZR01045615">
    <property type="protein sequence ID" value="KKK98445.1"/>
    <property type="molecule type" value="Genomic_DNA"/>
</dbReference>
<accession>A0A0F9AJI8</accession>
<dbReference type="Pfam" id="PF07670">
    <property type="entry name" value="Gate"/>
    <property type="match status" value="1"/>
</dbReference>
<organism evidence="15">
    <name type="scientific">marine sediment metagenome</name>
    <dbReference type="NCBI Taxonomy" id="412755"/>
    <lineage>
        <taxon>unclassified sequences</taxon>
        <taxon>metagenomes</taxon>
        <taxon>ecological metagenomes</taxon>
    </lineage>
</organism>
<dbReference type="InterPro" id="IPR050860">
    <property type="entry name" value="FeoB_GTPase"/>
</dbReference>
<dbReference type="InterPro" id="IPR030389">
    <property type="entry name" value="G_FEOB_dom"/>
</dbReference>
<evidence type="ECO:0000313" key="15">
    <source>
        <dbReference type="EMBL" id="KKK98445.1"/>
    </source>
</evidence>
<keyword evidence="4" id="KW-0410">Iron transport</keyword>
<comment type="caution">
    <text evidence="15">The sequence shown here is derived from an EMBL/GenBank/DDBJ whole genome shotgun (WGS) entry which is preliminary data.</text>
</comment>
<dbReference type="Pfam" id="PF02421">
    <property type="entry name" value="FeoB_N"/>
    <property type="match status" value="1"/>
</dbReference>
<evidence type="ECO:0000256" key="5">
    <source>
        <dbReference type="ARBA" id="ARBA00022692"/>
    </source>
</evidence>
<keyword evidence="9" id="KW-0406">Ion transport</keyword>
<dbReference type="InterPro" id="IPR027417">
    <property type="entry name" value="P-loop_NTPase"/>
</dbReference>
<dbReference type="GO" id="GO:0005886">
    <property type="term" value="C:plasma membrane"/>
    <property type="evidence" value="ECO:0007669"/>
    <property type="project" value="UniProtKB-SubCell"/>
</dbReference>
<feature type="transmembrane region" description="Helical" evidence="13">
    <location>
        <begin position="316"/>
        <end position="338"/>
    </location>
</feature>
<keyword evidence="3" id="KW-1003">Cell membrane</keyword>
<evidence type="ECO:0000256" key="1">
    <source>
        <dbReference type="ARBA" id="ARBA00004651"/>
    </source>
</evidence>
<feature type="transmembrane region" description="Helical" evidence="13">
    <location>
        <begin position="350"/>
        <end position="369"/>
    </location>
</feature>
<dbReference type="InterPro" id="IPR011640">
    <property type="entry name" value="Fe2_transport_prot_B_C"/>
</dbReference>
<dbReference type="PANTHER" id="PTHR43185:SF1">
    <property type="entry name" value="FE(2+) TRANSPORTER FEOB"/>
    <property type="match status" value="1"/>
</dbReference>
<dbReference type="InterPro" id="IPR041069">
    <property type="entry name" value="FeoB_Cyto"/>
</dbReference>
<sequence>LATQLLEMNVPLVLAFNMSDVAKSCGVSIDERQLSDLLGVPIVSVVGHKGKGIDEMLDAAVHVARNARSCVRAQRYPSYGKEVEPHVQQLTEEIVSNSHVDKRARWIAVKLLENDAEEINQFKAQFPQQAPGILEHAAKLRRHIEGICGDSAEIILADRRYGFISGACAETVRQTVEVRHALSGQIDSVLTNRWLGLPLGEAPMDWIGSGFESLSGWIEGFWGKGSESILKSLLLDGIIGGVGGVIVFLPNIMLLFLAIAFLEDTGYMARVAFMMDRLMHKIGLHGRSFIPMLTGFGCSVPAIMATRTLETRRDRLTTMLVIPLMSCGARLPIYALIIPAFFPKALNAPVLWSIYIIGIVLAIVLARLLRGTVFRGEMVPFLMELPPYRFPTLRGLLIHMWERGWLYLKKAGTVILGVSIVLWVLTSFPKKTVFERDYDQLARQAEAAYVAS</sequence>
<keyword evidence="5 13" id="KW-0812">Transmembrane</keyword>
<dbReference type="GO" id="GO:0015093">
    <property type="term" value="F:ferrous iron transmembrane transporter activity"/>
    <property type="evidence" value="ECO:0007669"/>
    <property type="project" value="InterPro"/>
</dbReference>
<evidence type="ECO:0000256" key="10">
    <source>
        <dbReference type="ARBA" id="ARBA00023134"/>
    </source>
</evidence>
<name>A0A0F9AJI8_9ZZZZ</name>
<dbReference type="Gene3D" id="3.40.50.300">
    <property type="entry name" value="P-loop containing nucleotide triphosphate hydrolases"/>
    <property type="match status" value="1"/>
</dbReference>
<gene>
    <name evidence="15" type="ORF">LCGC14_2642680</name>
</gene>
<dbReference type="PROSITE" id="PS51711">
    <property type="entry name" value="G_FEOB"/>
    <property type="match status" value="1"/>
</dbReference>